<comment type="caution">
    <text evidence="2">The sequence shown here is derived from an EMBL/GenBank/DDBJ whole genome shotgun (WGS) entry which is preliminary data.</text>
</comment>
<dbReference type="InterPro" id="IPR011251">
    <property type="entry name" value="Luciferase-like_dom"/>
</dbReference>
<evidence type="ECO:0000259" key="1">
    <source>
        <dbReference type="Pfam" id="PF00296"/>
    </source>
</evidence>
<evidence type="ECO:0000313" key="3">
    <source>
        <dbReference type="Proteomes" id="UP000265742"/>
    </source>
</evidence>
<keyword evidence="3" id="KW-1185">Reference proteome</keyword>
<proteinExistence type="predicted"/>
<dbReference type="SUPFAM" id="SSF51679">
    <property type="entry name" value="Bacterial luciferase-like"/>
    <property type="match status" value="1"/>
</dbReference>
<reference evidence="3" key="1">
    <citation type="submission" date="2018-09" db="EMBL/GenBank/DDBJ databases">
        <authorList>
            <person name="Kim I."/>
        </authorList>
    </citation>
    <scope>NUCLEOTIDE SEQUENCE [LARGE SCALE GENOMIC DNA]</scope>
    <source>
        <strain evidence="3">DD4a</strain>
    </source>
</reference>
<dbReference type="PANTHER" id="PTHR43244:SF2">
    <property type="entry name" value="CONSERVED HYPOTHETICAL ALANINE AND PROLINE-RICH PROTEIN"/>
    <property type="match status" value="1"/>
</dbReference>
<dbReference type="Proteomes" id="UP000265742">
    <property type="component" value="Unassembled WGS sequence"/>
</dbReference>
<dbReference type="AlphaFoldDB" id="A0A3A1U0Y4"/>
<dbReference type="EMBL" id="QXTG01000001">
    <property type="protein sequence ID" value="RIX30524.1"/>
    <property type="molecule type" value="Genomic_DNA"/>
</dbReference>
<sequence>MTSLGTVFQPTFAPEALLDAARRAEAAGLDELWVWEDCFKESGIATMTAALAATERLRVGVGILPVPLRNVALTAMEIATIARLFPGRGRFGVGHGVLDWMGQAGARVPSPLTLLQEYVPALRRLLAGEEVTALGRYVRLDGVRLAWPPQDAVPVLVAGEGPKTLAATGAVGDGTVLVPGMTPERVRAAADAALAARRAAGREGAHEVVVSVFTDFGPGGAARMEPEFDAWGMQGDRRFAATGGDDEIEAVVRSLATAGATTVLLQSRSHEPDLPAFIDGAGRIRARLAG</sequence>
<dbReference type="Pfam" id="PF00296">
    <property type="entry name" value="Bac_luciferase"/>
    <property type="match status" value="1"/>
</dbReference>
<dbReference type="CDD" id="cd01097">
    <property type="entry name" value="Tetrahydromethanopterin_reductase"/>
    <property type="match status" value="1"/>
</dbReference>
<evidence type="ECO:0000313" key="2">
    <source>
        <dbReference type="EMBL" id="RIX30524.1"/>
    </source>
</evidence>
<accession>A0A3A1U0Y4</accession>
<protein>
    <submittedName>
        <fullName evidence="2">LLM class flavin-dependent oxidoreductase</fullName>
    </submittedName>
</protein>
<dbReference type="GO" id="GO:0016705">
    <property type="term" value="F:oxidoreductase activity, acting on paired donors, with incorporation or reduction of molecular oxygen"/>
    <property type="evidence" value="ECO:0007669"/>
    <property type="project" value="InterPro"/>
</dbReference>
<dbReference type="Gene3D" id="3.20.20.30">
    <property type="entry name" value="Luciferase-like domain"/>
    <property type="match status" value="1"/>
</dbReference>
<organism evidence="2 3">
    <name type="scientific">Amnibacterium setariae</name>
    <dbReference type="NCBI Taxonomy" id="2306585"/>
    <lineage>
        <taxon>Bacteria</taxon>
        <taxon>Bacillati</taxon>
        <taxon>Actinomycetota</taxon>
        <taxon>Actinomycetes</taxon>
        <taxon>Micrococcales</taxon>
        <taxon>Microbacteriaceae</taxon>
        <taxon>Amnibacterium</taxon>
    </lineage>
</organism>
<name>A0A3A1U0Y4_9MICO</name>
<dbReference type="PANTHER" id="PTHR43244">
    <property type="match status" value="1"/>
</dbReference>
<feature type="domain" description="Luciferase-like" evidence="1">
    <location>
        <begin position="12"/>
        <end position="213"/>
    </location>
</feature>
<dbReference type="InterPro" id="IPR036661">
    <property type="entry name" value="Luciferase-like_sf"/>
</dbReference>
<dbReference type="InterPro" id="IPR050564">
    <property type="entry name" value="F420-G6PD/mer"/>
</dbReference>
<gene>
    <name evidence="2" type="ORF">D1781_03620</name>
</gene>
<dbReference type="RefSeq" id="WP_119480885.1">
    <property type="nucleotide sequence ID" value="NZ_QXTG01000001.1"/>
</dbReference>
<dbReference type="OrthoDB" id="675245at2"/>